<dbReference type="Proteomes" id="UP000323454">
    <property type="component" value="Unassembled WGS sequence"/>
</dbReference>
<protein>
    <submittedName>
        <fullName evidence="4">NADAR family protein</fullName>
    </submittedName>
</protein>
<feature type="domain" description="NADAR" evidence="3">
    <location>
        <begin position="29"/>
        <end position="185"/>
    </location>
</feature>
<dbReference type="InterPro" id="IPR037238">
    <property type="entry name" value="YbiA-like_sf"/>
</dbReference>
<dbReference type="InterPro" id="IPR012816">
    <property type="entry name" value="NADAR"/>
</dbReference>
<evidence type="ECO:0000313" key="5">
    <source>
        <dbReference type="Proteomes" id="UP000323454"/>
    </source>
</evidence>
<dbReference type="Pfam" id="PF08719">
    <property type="entry name" value="NADAR"/>
    <property type="match status" value="1"/>
</dbReference>
<gene>
    <name evidence="4" type="ORF">F0L68_13850</name>
</gene>
<dbReference type="NCBIfam" id="TIGR02464">
    <property type="entry name" value="ribofla_fusion"/>
    <property type="match status" value="1"/>
</dbReference>
<keyword evidence="5" id="KW-1185">Reference proteome</keyword>
<comment type="catalytic activity">
    <reaction evidence="2">
        <text>2,5-diamino-6-hydroxy-4-(5-phosphoribosylamino)-pyrimidine + H2O = 2,5,6-triamino-4-hydroxypyrimidine + D-ribose 5-phosphate</text>
        <dbReference type="Rhea" id="RHEA:23436"/>
        <dbReference type="ChEBI" id="CHEBI:15377"/>
        <dbReference type="ChEBI" id="CHEBI:58614"/>
        <dbReference type="ChEBI" id="CHEBI:78346"/>
        <dbReference type="ChEBI" id="CHEBI:137796"/>
    </reaction>
</comment>
<dbReference type="OrthoDB" id="67297at2"/>
<evidence type="ECO:0000313" key="4">
    <source>
        <dbReference type="EMBL" id="KAA2262348.1"/>
    </source>
</evidence>
<sequence>MGDATTNPRSVAELVAAERRGARLKFLFFWGHRPQTGGGVGPGCLSQWWPARFTVDGVAYATAEHYMMAGKARLFGHERMVARILDASSPGEAKALGRQVRGFAEDVWARHRFDLVVAANRAKFGQHPELLDYLRGTGRRILVEASPVDRVWGIGLAADDERAASPSRWRGENLLGFALMAVRDERAAAADEREADEGAATAGDA</sequence>
<comment type="catalytic activity">
    <reaction evidence="1">
        <text>5-amino-6-(5-phospho-D-ribosylamino)uracil + H2O = 5,6-diaminouracil + D-ribose 5-phosphate</text>
        <dbReference type="Rhea" id="RHEA:55020"/>
        <dbReference type="ChEBI" id="CHEBI:15377"/>
        <dbReference type="ChEBI" id="CHEBI:46252"/>
        <dbReference type="ChEBI" id="CHEBI:58453"/>
        <dbReference type="ChEBI" id="CHEBI:78346"/>
    </reaction>
</comment>
<evidence type="ECO:0000259" key="3">
    <source>
        <dbReference type="Pfam" id="PF08719"/>
    </source>
</evidence>
<evidence type="ECO:0000256" key="2">
    <source>
        <dbReference type="ARBA" id="ARBA00000751"/>
    </source>
</evidence>
<dbReference type="SUPFAM" id="SSF143990">
    <property type="entry name" value="YbiA-like"/>
    <property type="match status" value="1"/>
</dbReference>
<dbReference type="RefSeq" id="WP_149849931.1">
    <property type="nucleotide sequence ID" value="NZ_VUOB01000022.1"/>
</dbReference>
<organism evidence="4 5">
    <name type="scientific">Solihabitans fulvus</name>
    <dbReference type="NCBI Taxonomy" id="1892852"/>
    <lineage>
        <taxon>Bacteria</taxon>
        <taxon>Bacillati</taxon>
        <taxon>Actinomycetota</taxon>
        <taxon>Actinomycetes</taxon>
        <taxon>Pseudonocardiales</taxon>
        <taxon>Pseudonocardiaceae</taxon>
        <taxon>Solihabitans</taxon>
    </lineage>
</organism>
<reference evidence="4 5" key="1">
    <citation type="submission" date="2019-09" db="EMBL/GenBank/DDBJ databases">
        <title>Goodfellowia gen. nov., a new genus of the Pseudonocardineae related to Actinoalloteichus, containing Goodfellowia coeruleoviolacea gen. nov., comb. nov. gen. nov., comb. nov.</title>
        <authorList>
            <person name="Labeda D."/>
        </authorList>
    </citation>
    <scope>NUCLEOTIDE SEQUENCE [LARGE SCALE GENOMIC DNA]</scope>
    <source>
        <strain evidence="4 5">AN110305</strain>
    </source>
</reference>
<dbReference type="CDD" id="cd15457">
    <property type="entry name" value="NADAR"/>
    <property type="match status" value="1"/>
</dbReference>
<evidence type="ECO:0000256" key="1">
    <source>
        <dbReference type="ARBA" id="ARBA00000022"/>
    </source>
</evidence>
<dbReference type="EMBL" id="VUOB01000022">
    <property type="protein sequence ID" value="KAA2262348.1"/>
    <property type="molecule type" value="Genomic_DNA"/>
</dbReference>
<accession>A0A5B2XEV4</accession>
<comment type="caution">
    <text evidence="4">The sequence shown here is derived from an EMBL/GenBank/DDBJ whole genome shotgun (WGS) entry which is preliminary data.</text>
</comment>
<proteinExistence type="predicted"/>
<dbReference type="Gene3D" id="1.10.357.40">
    <property type="entry name" value="YbiA-like"/>
    <property type="match status" value="1"/>
</dbReference>
<reference evidence="4 5" key="2">
    <citation type="submission" date="2019-09" db="EMBL/GenBank/DDBJ databases">
        <authorList>
            <person name="Jin C."/>
        </authorList>
    </citation>
    <scope>NUCLEOTIDE SEQUENCE [LARGE SCALE GENOMIC DNA]</scope>
    <source>
        <strain evidence="4 5">AN110305</strain>
    </source>
</reference>
<name>A0A5B2XEV4_9PSEU</name>
<dbReference type="AlphaFoldDB" id="A0A5B2XEV4"/>